<dbReference type="EMBL" id="LJZQ01000012">
    <property type="protein sequence ID" value="KPQ28711.1"/>
    <property type="molecule type" value="Genomic_DNA"/>
</dbReference>
<dbReference type="Gene3D" id="1.10.10.60">
    <property type="entry name" value="Homeodomain-like"/>
    <property type="match status" value="1"/>
</dbReference>
<evidence type="ECO:0000313" key="6">
    <source>
        <dbReference type="Proteomes" id="UP000050416"/>
    </source>
</evidence>
<dbReference type="GO" id="GO:0003700">
    <property type="term" value="F:DNA-binding transcription factor activity"/>
    <property type="evidence" value="ECO:0007669"/>
    <property type="project" value="InterPro"/>
</dbReference>
<reference evidence="5 6" key="1">
    <citation type="submission" date="2015-09" db="EMBL/GenBank/DDBJ databases">
        <title>Identification and resolution of microdiversity through metagenomic sequencing of parallel consortia.</title>
        <authorList>
            <person name="Nelson W.C."/>
            <person name="Romine M.F."/>
            <person name="Lindemann S.R."/>
        </authorList>
    </citation>
    <scope>NUCLEOTIDE SEQUENCE [LARGE SCALE GENOMIC DNA]</scope>
    <source>
        <strain evidence="5">HL-55</strain>
    </source>
</reference>
<dbReference type="PROSITE" id="PS01124">
    <property type="entry name" value="HTH_ARAC_FAMILY_2"/>
    <property type="match status" value="1"/>
</dbReference>
<dbReference type="Proteomes" id="UP000050416">
    <property type="component" value="Unassembled WGS sequence"/>
</dbReference>
<name>A0A0P7YG21_9GAMM</name>
<keyword evidence="3" id="KW-0804">Transcription</keyword>
<dbReference type="GO" id="GO:0000976">
    <property type="term" value="F:transcription cis-regulatory region binding"/>
    <property type="evidence" value="ECO:0007669"/>
    <property type="project" value="TreeGrafter"/>
</dbReference>
<evidence type="ECO:0000256" key="2">
    <source>
        <dbReference type="ARBA" id="ARBA00023125"/>
    </source>
</evidence>
<evidence type="ECO:0000313" key="5">
    <source>
        <dbReference type="EMBL" id="KPQ28711.1"/>
    </source>
</evidence>
<dbReference type="PANTHER" id="PTHR47894:SF1">
    <property type="entry name" value="HTH-TYPE TRANSCRIPTIONAL REGULATOR VQSM"/>
    <property type="match status" value="1"/>
</dbReference>
<protein>
    <submittedName>
        <fullName evidence="5">AraC family protein</fullName>
    </submittedName>
</protein>
<evidence type="ECO:0000259" key="4">
    <source>
        <dbReference type="PROSITE" id="PS01124"/>
    </source>
</evidence>
<dbReference type="InterPro" id="IPR020449">
    <property type="entry name" value="Tscrpt_reg_AraC-type_HTH"/>
</dbReference>
<dbReference type="InterPro" id="IPR018060">
    <property type="entry name" value="HTH_AraC"/>
</dbReference>
<dbReference type="SUPFAM" id="SSF46689">
    <property type="entry name" value="Homeodomain-like"/>
    <property type="match status" value="1"/>
</dbReference>
<sequence>MQPLFLIMTAMLTGGTLPVTRAHYAEILCRLAEERGIGRHELLKAAGIRDAQLGNPDNFITLDQFTELCRQALVRCADPGLGLEFGKRLKFTAHGALSQAAISCDTLEQALRILIKYFRIRFAYMSLSFFIEGDEAVLQLDIHHDTVELHRFNIEVVLGSLMDVNVLLFGQRLLDGGRCLVDYASPDINDQYQQLFGGAVSFDAGVNQLRFRKHLLNLPMSLSNPVARRVAEAQCEEEMRQMEASSSVTERVVRILESVRDGRLLSLDDVAGQLHVSDRTLRRQLAAEGARFQTLQEAVRHRRALDLLRRNTQMAIDEVADQLGYSDPSNFGRAFRKWEGISPSAWRRLQQDLPD</sequence>
<comment type="caution">
    <text evidence="5">The sequence shown here is derived from an EMBL/GenBank/DDBJ whole genome shotgun (WGS) entry which is preliminary data.</text>
</comment>
<evidence type="ECO:0000256" key="3">
    <source>
        <dbReference type="ARBA" id="ARBA00023163"/>
    </source>
</evidence>
<dbReference type="SMART" id="SM00342">
    <property type="entry name" value="HTH_ARAC"/>
    <property type="match status" value="1"/>
</dbReference>
<dbReference type="GO" id="GO:0005829">
    <property type="term" value="C:cytosol"/>
    <property type="evidence" value="ECO:0007669"/>
    <property type="project" value="TreeGrafter"/>
</dbReference>
<keyword evidence="2" id="KW-0238">DNA-binding</keyword>
<dbReference type="PATRIC" id="fig|1305731.5.peg.228"/>
<dbReference type="InterPro" id="IPR009057">
    <property type="entry name" value="Homeodomain-like_sf"/>
</dbReference>
<dbReference type="STRING" id="1305731.GCA_000934705_02564"/>
<dbReference type="Pfam" id="PF12833">
    <property type="entry name" value="HTH_18"/>
    <property type="match status" value="1"/>
</dbReference>
<accession>A0A0P7YG21</accession>
<proteinExistence type="predicted"/>
<keyword evidence="1" id="KW-0805">Transcription regulation</keyword>
<dbReference type="AlphaFoldDB" id="A0A0P7YG21"/>
<organism evidence="5 6">
    <name type="scientific">Marinobacter excellens HL-55</name>
    <dbReference type="NCBI Taxonomy" id="1305731"/>
    <lineage>
        <taxon>Bacteria</taxon>
        <taxon>Pseudomonadati</taxon>
        <taxon>Pseudomonadota</taxon>
        <taxon>Gammaproteobacteria</taxon>
        <taxon>Pseudomonadales</taxon>
        <taxon>Marinobacteraceae</taxon>
        <taxon>Marinobacter</taxon>
    </lineage>
</organism>
<dbReference type="InterPro" id="IPR032687">
    <property type="entry name" value="AraC-type_N"/>
</dbReference>
<feature type="domain" description="HTH araC/xylS-type" evidence="4">
    <location>
        <begin position="250"/>
        <end position="349"/>
    </location>
</feature>
<dbReference type="PRINTS" id="PR00032">
    <property type="entry name" value="HTHARAC"/>
</dbReference>
<dbReference type="PANTHER" id="PTHR47894">
    <property type="entry name" value="HTH-TYPE TRANSCRIPTIONAL REGULATOR GADX"/>
    <property type="match status" value="1"/>
</dbReference>
<evidence type="ECO:0000256" key="1">
    <source>
        <dbReference type="ARBA" id="ARBA00023015"/>
    </source>
</evidence>
<gene>
    <name evidence="5" type="ORF">HLUCCX14_09415</name>
</gene>
<dbReference type="Pfam" id="PF12625">
    <property type="entry name" value="Arabinose_bd"/>
    <property type="match status" value="1"/>
</dbReference>